<name>A0A9X2RHT0_9PROT</name>
<evidence type="ECO:0008006" key="3">
    <source>
        <dbReference type="Google" id="ProtNLM"/>
    </source>
</evidence>
<sequence>MKSFTFEQGTIVRILAALIADELARRHKRYTESLVHSGWGAETSLGVSGLALTPEQVKDCSARAAEFFGHGEVDLPTDGSCTIGDWAGLVAEKALEKLTEFSFYPTTQTGEAATTHPADDMFQDGAAVASLLSGRKRTIAMVPPHSLLGLNSSVIAPNLQRIEVLDARRFTPDELSETLRFGDLVVATPTLWRYLAATLPEIPGNVVGLSFGEALTMDVAQKLRQRGIGAIRELYGSTETGVVGWRDSQSEPFVLLDHWSRDGEAIVRHRANGRTARLIPMDEIEWESDRSFRLGPRRDGAVQIGAVNVFPQQISEIIAGGPGVVSCEVRLSRRPGTLDRLIADVTLSPGLEIDQDLAWEIDEWCRERLRPAERPRIYHFYSAQ</sequence>
<dbReference type="Gene3D" id="3.40.50.12780">
    <property type="entry name" value="N-terminal domain of ligase-like"/>
    <property type="match status" value="1"/>
</dbReference>
<dbReference type="SUPFAM" id="SSF56801">
    <property type="entry name" value="Acetyl-CoA synthetase-like"/>
    <property type="match status" value="1"/>
</dbReference>
<dbReference type="Proteomes" id="UP001142610">
    <property type="component" value="Unassembled WGS sequence"/>
</dbReference>
<proteinExistence type="predicted"/>
<protein>
    <recommendedName>
        <fullName evidence="3">AMP-dependent synthetase/ligase domain-containing protein</fullName>
    </recommendedName>
</protein>
<gene>
    <name evidence="1" type="ORF">NOG11_07260</name>
</gene>
<dbReference type="InterPro" id="IPR042099">
    <property type="entry name" value="ANL_N_sf"/>
</dbReference>
<organism evidence="1 2">
    <name type="scientific">Parvularcula maris</name>
    <dbReference type="NCBI Taxonomy" id="2965077"/>
    <lineage>
        <taxon>Bacteria</taxon>
        <taxon>Pseudomonadati</taxon>
        <taxon>Pseudomonadota</taxon>
        <taxon>Alphaproteobacteria</taxon>
        <taxon>Parvularculales</taxon>
        <taxon>Parvularculaceae</taxon>
        <taxon>Parvularcula</taxon>
    </lineage>
</organism>
<keyword evidence="2" id="KW-1185">Reference proteome</keyword>
<evidence type="ECO:0000313" key="1">
    <source>
        <dbReference type="EMBL" id="MCQ8185189.1"/>
    </source>
</evidence>
<dbReference type="Gene3D" id="3.30.300.30">
    <property type="match status" value="1"/>
</dbReference>
<evidence type="ECO:0000313" key="2">
    <source>
        <dbReference type="Proteomes" id="UP001142610"/>
    </source>
</evidence>
<dbReference type="AlphaFoldDB" id="A0A9X2RHT0"/>
<dbReference type="InterPro" id="IPR045851">
    <property type="entry name" value="AMP-bd_C_sf"/>
</dbReference>
<dbReference type="RefSeq" id="WP_256619056.1">
    <property type="nucleotide sequence ID" value="NZ_JANIBC010000004.1"/>
</dbReference>
<accession>A0A9X2RHT0</accession>
<dbReference type="EMBL" id="JANIBC010000004">
    <property type="protein sequence ID" value="MCQ8185189.1"/>
    <property type="molecule type" value="Genomic_DNA"/>
</dbReference>
<comment type="caution">
    <text evidence="1">The sequence shown here is derived from an EMBL/GenBank/DDBJ whole genome shotgun (WGS) entry which is preliminary data.</text>
</comment>
<reference evidence="1" key="1">
    <citation type="submission" date="2022-07" db="EMBL/GenBank/DDBJ databases">
        <title>Parvularcula maris sp. nov., an algicidal bacterium isolated from seawater.</title>
        <authorList>
            <person name="Li F."/>
        </authorList>
    </citation>
    <scope>NUCLEOTIDE SEQUENCE</scope>
    <source>
        <strain evidence="1">BGMRC 0090</strain>
    </source>
</reference>